<evidence type="ECO:0000256" key="1">
    <source>
        <dbReference type="SAM" id="MobiDB-lite"/>
    </source>
</evidence>
<evidence type="ECO:0000313" key="2">
    <source>
        <dbReference type="EMBL" id="KAK7329132.1"/>
    </source>
</evidence>
<keyword evidence="3" id="KW-1185">Reference proteome</keyword>
<feature type="region of interest" description="Disordered" evidence="1">
    <location>
        <begin position="82"/>
        <end position="109"/>
    </location>
</feature>
<sequence>MAIPPRLVEDLSCILVRYRYVALLSGYQRPKATSNPRKGAKHDTHGTIPSYPMCLKITVFAPWFQHAPSWLSYLKHHPQPLPANHRNPLASNDNLFHSPPLSFRIGDKQ</sequence>
<name>A0AAN9QBK2_CANGL</name>
<organism evidence="2 3">
    <name type="scientific">Canavalia gladiata</name>
    <name type="common">Sword bean</name>
    <name type="synonym">Dolichos gladiatus</name>
    <dbReference type="NCBI Taxonomy" id="3824"/>
    <lineage>
        <taxon>Eukaryota</taxon>
        <taxon>Viridiplantae</taxon>
        <taxon>Streptophyta</taxon>
        <taxon>Embryophyta</taxon>
        <taxon>Tracheophyta</taxon>
        <taxon>Spermatophyta</taxon>
        <taxon>Magnoliopsida</taxon>
        <taxon>eudicotyledons</taxon>
        <taxon>Gunneridae</taxon>
        <taxon>Pentapetalae</taxon>
        <taxon>rosids</taxon>
        <taxon>fabids</taxon>
        <taxon>Fabales</taxon>
        <taxon>Fabaceae</taxon>
        <taxon>Papilionoideae</taxon>
        <taxon>50 kb inversion clade</taxon>
        <taxon>NPAAA clade</taxon>
        <taxon>indigoferoid/millettioid clade</taxon>
        <taxon>Phaseoleae</taxon>
        <taxon>Canavalia</taxon>
    </lineage>
</organism>
<dbReference type="EMBL" id="JAYMYQ010000005">
    <property type="protein sequence ID" value="KAK7329132.1"/>
    <property type="molecule type" value="Genomic_DNA"/>
</dbReference>
<protein>
    <submittedName>
        <fullName evidence="2">Uncharacterized protein</fullName>
    </submittedName>
</protein>
<dbReference type="AlphaFoldDB" id="A0AAN9QBK2"/>
<accession>A0AAN9QBK2</accession>
<comment type="caution">
    <text evidence="2">The sequence shown here is derived from an EMBL/GenBank/DDBJ whole genome shotgun (WGS) entry which is preliminary data.</text>
</comment>
<proteinExistence type="predicted"/>
<dbReference type="Proteomes" id="UP001367508">
    <property type="component" value="Unassembled WGS sequence"/>
</dbReference>
<gene>
    <name evidence="2" type="ORF">VNO77_23278</name>
</gene>
<reference evidence="2 3" key="1">
    <citation type="submission" date="2024-01" db="EMBL/GenBank/DDBJ databases">
        <title>The genomes of 5 underutilized Papilionoideae crops provide insights into root nodulation and disease resistanc.</title>
        <authorList>
            <person name="Jiang F."/>
        </authorList>
    </citation>
    <scope>NUCLEOTIDE SEQUENCE [LARGE SCALE GENOMIC DNA]</scope>
    <source>
        <strain evidence="2">LVBAO_FW01</strain>
        <tissue evidence="2">Leaves</tissue>
    </source>
</reference>
<evidence type="ECO:0000313" key="3">
    <source>
        <dbReference type="Proteomes" id="UP001367508"/>
    </source>
</evidence>